<protein>
    <recommendedName>
        <fullName evidence="4">Peptide methionine sulfoxide reductase MsrA</fullName>
        <shortName evidence="4">Protein-methionine-S-oxide reductase</shortName>
        <ecNumber evidence="4">1.8.4.11</ecNumber>
    </recommendedName>
    <alternativeName>
        <fullName evidence="4">Peptide-methionine (S)-S-oxide reductase</fullName>
        <shortName evidence="4">Peptide Met(O) reductase</shortName>
    </alternativeName>
</protein>
<name>A0A4Y8ABA2_9SPHI</name>
<evidence type="ECO:0000256" key="1">
    <source>
        <dbReference type="ARBA" id="ARBA00023002"/>
    </source>
</evidence>
<dbReference type="EC" id="1.8.4.11" evidence="4"/>
<feature type="domain" description="Peptide methionine sulphoxide reductase MsrA" evidence="5">
    <location>
        <begin position="36"/>
        <end position="189"/>
    </location>
</feature>
<dbReference type="InterPro" id="IPR002569">
    <property type="entry name" value="Met_Sox_Rdtase_MsrA_dom"/>
</dbReference>
<dbReference type="HAMAP" id="MF_01401">
    <property type="entry name" value="MsrA"/>
    <property type="match status" value="1"/>
</dbReference>
<dbReference type="EMBL" id="SNQG01000004">
    <property type="protein sequence ID" value="TEW65795.1"/>
    <property type="molecule type" value="Genomic_DNA"/>
</dbReference>
<dbReference type="NCBIfam" id="TIGR00401">
    <property type="entry name" value="msrA"/>
    <property type="match status" value="1"/>
</dbReference>
<dbReference type="PANTHER" id="PTHR43774:SF1">
    <property type="entry name" value="PEPTIDE METHIONINE SULFOXIDE REDUCTASE MSRA 2"/>
    <property type="match status" value="1"/>
</dbReference>
<evidence type="ECO:0000256" key="2">
    <source>
        <dbReference type="ARBA" id="ARBA00047806"/>
    </source>
</evidence>
<reference evidence="6 7" key="1">
    <citation type="journal article" date="2016" name="Int. J. Syst. Evol. Microbiol.">
        <title>Proposal of Mucilaginibacter phyllosphaerae sp. nov. isolated from the phyllosphere of Galium album.</title>
        <authorList>
            <person name="Aydogan E.L."/>
            <person name="Busse H.J."/>
            <person name="Moser G."/>
            <person name="Muller C."/>
            <person name="Kampfer P."/>
            <person name="Glaeser S.P."/>
        </authorList>
    </citation>
    <scope>NUCLEOTIDE SEQUENCE [LARGE SCALE GENOMIC DNA]</scope>
    <source>
        <strain evidence="6 7">PP-F2FG21</strain>
    </source>
</reference>
<dbReference type="AlphaFoldDB" id="A0A4Y8ABA2"/>
<comment type="catalytic activity">
    <reaction evidence="2 4">
        <text>L-methionyl-[protein] + [thioredoxin]-disulfide + H2O = L-methionyl-(S)-S-oxide-[protein] + [thioredoxin]-dithiol</text>
        <dbReference type="Rhea" id="RHEA:14217"/>
        <dbReference type="Rhea" id="RHEA-COMP:10698"/>
        <dbReference type="Rhea" id="RHEA-COMP:10700"/>
        <dbReference type="Rhea" id="RHEA-COMP:12313"/>
        <dbReference type="Rhea" id="RHEA-COMP:12315"/>
        <dbReference type="ChEBI" id="CHEBI:15377"/>
        <dbReference type="ChEBI" id="CHEBI:16044"/>
        <dbReference type="ChEBI" id="CHEBI:29950"/>
        <dbReference type="ChEBI" id="CHEBI:44120"/>
        <dbReference type="ChEBI" id="CHEBI:50058"/>
        <dbReference type="EC" id="1.8.4.11"/>
    </reaction>
</comment>
<accession>A0A4Y8ABA2</accession>
<keyword evidence="1 4" id="KW-0560">Oxidoreductase</keyword>
<dbReference type="GO" id="GO:0033744">
    <property type="term" value="F:L-methionine:thioredoxin-disulfide S-oxidoreductase activity"/>
    <property type="evidence" value="ECO:0007669"/>
    <property type="project" value="RHEA"/>
</dbReference>
<gene>
    <name evidence="4 6" type="primary">msrA</name>
    <name evidence="6" type="ORF">E2R65_11685</name>
</gene>
<dbReference type="Gene3D" id="3.30.1060.10">
    <property type="entry name" value="Peptide methionine sulphoxide reductase MsrA"/>
    <property type="match status" value="1"/>
</dbReference>
<dbReference type="OrthoDB" id="4174719at2"/>
<comment type="similarity">
    <text evidence="4">Belongs to the MsrA Met sulfoxide reductase family.</text>
</comment>
<comment type="function">
    <text evidence="4">Has an important function as a repair enzyme for proteins that have been inactivated by oxidation. Catalyzes the reversible oxidation-reduction of methionine sulfoxide in proteins to methionine.</text>
</comment>
<dbReference type="SUPFAM" id="SSF55068">
    <property type="entry name" value="Peptide methionine sulfoxide reductase"/>
    <property type="match status" value="1"/>
</dbReference>
<evidence type="ECO:0000259" key="5">
    <source>
        <dbReference type="Pfam" id="PF01625"/>
    </source>
</evidence>
<sequence>MRKISIQIILLLLTGFSAFAVKPIKGFTTNKPIMDTATFATGCFWCTEAKFQQLKGVKKVVSGYSGGKVANPTYKQVSTGTTGHAEACNIIYDPAQITYDELLAAFFVAHDPTQLNRQGNDVGTQYRSAIFYHNAAQKQKADYYIGKLNTEKAYKSKIVTQVAPYTAFYKAEDYHQNYFNQNKGSNPYCKYVIQPELDKFKKVFKNKLKD</sequence>
<evidence type="ECO:0000313" key="7">
    <source>
        <dbReference type="Proteomes" id="UP000297248"/>
    </source>
</evidence>
<dbReference type="InterPro" id="IPR036509">
    <property type="entry name" value="Met_Sox_Rdtase_MsrA_sf"/>
</dbReference>
<evidence type="ECO:0000313" key="6">
    <source>
        <dbReference type="EMBL" id="TEW65795.1"/>
    </source>
</evidence>
<organism evidence="6 7">
    <name type="scientific">Mucilaginibacter phyllosphaerae</name>
    <dbReference type="NCBI Taxonomy" id="1812349"/>
    <lineage>
        <taxon>Bacteria</taxon>
        <taxon>Pseudomonadati</taxon>
        <taxon>Bacteroidota</taxon>
        <taxon>Sphingobacteriia</taxon>
        <taxon>Sphingobacteriales</taxon>
        <taxon>Sphingobacteriaceae</taxon>
        <taxon>Mucilaginibacter</taxon>
    </lineage>
</organism>
<dbReference type="PANTHER" id="PTHR43774">
    <property type="entry name" value="PEPTIDE METHIONINE SULFOXIDE REDUCTASE"/>
    <property type="match status" value="1"/>
</dbReference>
<proteinExistence type="inferred from homology"/>
<evidence type="ECO:0000256" key="4">
    <source>
        <dbReference type="HAMAP-Rule" id="MF_01401"/>
    </source>
</evidence>
<comment type="caution">
    <text evidence="6">The sequence shown here is derived from an EMBL/GenBank/DDBJ whole genome shotgun (WGS) entry which is preliminary data.</text>
</comment>
<dbReference type="GO" id="GO:0008113">
    <property type="term" value="F:peptide-methionine (S)-S-oxide reductase activity"/>
    <property type="evidence" value="ECO:0007669"/>
    <property type="project" value="UniProtKB-UniRule"/>
</dbReference>
<evidence type="ECO:0000256" key="3">
    <source>
        <dbReference type="ARBA" id="ARBA00048782"/>
    </source>
</evidence>
<feature type="active site" evidence="4">
    <location>
        <position position="43"/>
    </location>
</feature>
<dbReference type="Proteomes" id="UP000297248">
    <property type="component" value="Unassembled WGS sequence"/>
</dbReference>
<comment type="catalytic activity">
    <reaction evidence="3 4">
        <text>[thioredoxin]-disulfide + L-methionine + H2O = L-methionine (S)-S-oxide + [thioredoxin]-dithiol</text>
        <dbReference type="Rhea" id="RHEA:19993"/>
        <dbReference type="Rhea" id="RHEA-COMP:10698"/>
        <dbReference type="Rhea" id="RHEA-COMP:10700"/>
        <dbReference type="ChEBI" id="CHEBI:15377"/>
        <dbReference type="ChEBI" id="CHEBI:29950"/>
        <dbReference type="ChEBI" id="CHEBI:50058"/>
        <dbReference type="ChEBI" id="CHEBI:57844"/>
        <dbReference type="ChEBI" id="CHEBI:58772"/>
        <dbReference type="EC" id="1.8.4.11"/>
    </reaction>
</comment>
<dbReference type="Pfam" id="PF01625">
    <property type="entry name" value="PMSR"/>
    <property type="match status" value="1"/>
</dbReference>